<dbReference type="Pfam" id="PF14135">
    <property type="entry name" value="DUF4302"/>
    <property type="match status" value="1"/>
</dbReference>
<name>A0ABP0MG03_9DINO</name>
<dbReference type="Gene3D" id="3.40.390.70">
    <property type="match status" value="1"/>
</dbReference>
<dbReference type="InterPro" id="IPR030890">
    <property type="entry name" value="LP_HExxH_w_TonB"/>
</dbReference>
<gene>
    <name evidence="1" type="ORF">SCF082_LOCUS27684</name>
</gene>
<evidence type="ECO:0000313" key="2">
    <source>
        <dbReference type="Proteomes" id="UP001642464"/>
    </source>
</evidence>
<sequence length="511" mass="58090">MSLLIALTTCYPADDVDVPVRDSEAQLETELDQFIEENFRSEYQMAIRYRFVDRFIDPTRRVTPPRLETVRPMLDFIQEFWIDPYLEIENGEEFFREHVPVEIVFLGGLIFNGDGTVILGTADAGAQITFTNVNSVDPADEEWRTLQLQTVYHEFAHIVHQRYKLPGSYETITPLGYTSAGSWFILEDEEALQRCGDDDEPDLAPIEERVEAAISELRNELTAPSNGWRLNYKPTNQSGTFLILMDFEENGEVRVQSDVPDNDGEFLNQTITYRIDNSLGLELIFETFGVFHFLFELEDTQFGAEFEFLYQGKEGDNLIFTSKTDIFDETVLVFEPAQSSDPALFSAELAANLNNFDGLGPQVFGTTPTSQHVMLNDQDLSVFWSLDLEQRTINVEFAAEGTALNDILSGNNQIRLIDHETSYSLSNGRMVFEEPFSFVINNFLYEFEEMTFGEFENTGPSICPAGEDDNPIFRGQNSQFGDVVIQNTAISSSGLEFTENVYTINSDFIFD</sequence>
<feature type="non-terminal residue" evidence="1">
    <location>
        <position position="511"/>
    </location>
</feature>
<dbReference type="Pfam" id="PF15890">
    <property type="entry name" value="Peptidase_Mx1"/>
    <property type="match status" value="1"/>
</dbReference>
<comment type="caution">
    <text evidence="1">The sequence shown here is derived from an EMBL/GenBank/DDBJ whole genome shotgun (WGS) entry which is preliminary data.</text>
</comment>
<keyword evidence="2" id="KW-1185">Reference proteome</keyword>
<proteinExistence type="predicted"/>
<organism evidence="1 2">
    <name type="scientific">Durusdinium trenchii</name>
    <dbReference type="NCBI Taxonomy" id="1381693"/>
    <lineage>
        <taxon>Eukaryota</taxon>
        <taxon>Sar</taxon>
        <taxon>Alveolata</taxon>
        <taxon>Dinophyceae</taxon>
        <taxon>Suessiales</taxon>
        <taxon>Symbiodiniaceae</taxon>
        <taxon>Durusdinium</taxon>
    </lineage>
</organism>
<protein>
    <submittedName>
        <fullName evidence="1">DUF4302 domain-containing protein</fullName>
    </submittedName>
</protein>
<dbReference type="InterPro" id="IPR025396">
    <property type="entry name" value="DUF4302"/>
</dbReference>
<dbReference type="EMBL" id="CAXAMM010021539">
    <property type="protein sequence ID" value="CAK9050123.1"/>
    <property type="molecule type" value="Genomic_DNA"/>
</dbReference>
<dbReference type="NCBIfam" id="TIGR04549">
    <property type="entry name" value="LP_HExxH_w_tonB"/>
    <property type="match status" value="1"/>
</dbReference>
<evidence type="ECO:0000313" key="1">
    <source>
        <dbReference type="EMBL" id="CAK9050123.1"/>
    </source>
</evidence>
<dbReference type="Proteomes" id="UP001642464">
    <property type="component" value="Unassembled WGS sequence"/>
</dbReference>
<reference evidence="1 2" key="1">
    <citation type="submission" date="2024-02" db="EMBL/GenBank/DDBJ databases">
        <authorList>
            <person name="Chen Y."/>
            <person name="Shah S."/>
            <person name="Dougan E. K."/>
            <person name="Thang M."/>
            <person name="Chan C."/>
        </authorList>
    </citation>
    <scope>NUCLEOTIDE SEQUENCE [LARGE SCALE GENOMIC DNA]</scope>
</reference>
<accession>A0ABP0MG03</accession>